<dbReference type="Proteomes" id="UP000250043">
    <property type="component" value="Unassembled WGS sequence"/>
</dbReference>
<proteinExistence type="predicted"/>
<reference evidence="1 2" key="1">
    <citation type="submission" date="2016-07" db="EMBL/GenBank/DDBJ databases">
        <title>Draft genome of the white-rot fungus Obba rivulosa 3A-2.</title>
        <authorList>
            <consortium name="DOE Joint Genome Institute"/>
            <person name="Miettinen O."/>
            <person name="Riley R."/>
            <person name="Acob R."/>
            <person name="Barry K."/>
            <person name="Cullen D."/>
            <person name="De Vries R."/>
            <person name="Hainaut M."/>
            <person name="Hatakka A."/>
            <person name="Henrissat B."/>
            <person name="Hilden K."/>
            <person name="Kuo R."/>
            <person name="Labutti K."/>
            <person name="Lipzen A."/>
            <person name="Makela M.R."/>
            <person name="Sandor L."/>
            <person name="Spatafora J.W."/>
            <person name="Grigoriev I.V."/>
            <person name="Hibbett D.S."/>
        </authorList>
    </citation>
    <scope>NUCLEOTIDE SEQUENCE [LARGE SCALE GENOMIC DNA]</scope>
    <source>
        <strain evidence="1 2">3A-2</strain>
    </source>
</reference>
<evidence type="ECO:0000313" key="2">
    <source>
        <dbReference type="Proteomes" id="UP000250043"/>
    </source>
</evidence>
<gene>
    <name evidence="1" type="ORF">OBBRIDRAFT_829253</name>
</gene>
<keyword evidence="2" id="KW-1185">Reference proteome</keyword>
<accession>A0A8E2AQF6</accession>
<name>A0A8E2AQF6_9APHY</name>
<organism evidence="1 2">
    <name type="scientific">Obba rivulosa</name>
    <dbReference type="NCBI Taxonomy" id="1052685"/>
    <lineage>
        <taxon>Eukaryota</taxon>
        <taxon>Fungi</taxon>
        <taxon>Dikarya</taxon>
        <taxon>Basidiomycota</taxon>
        <taxon>Agaricomycotina</taxon>
        <taxon>Agaricomycetes</taxon>
        <taxon>Polyporales</taxon>
        <taxon>Gelatoporiaceae</taxon>
        <taxon>Obba</taxon>
    </lineage>
</organism>
<dbReference type="AlphaFoldDB" id="A0A8E2AQF6"/>
<dbReference type="EMBL" id="KV722630">
    <property type="protein sequence ID" value="OCH84832.1"/>
    <property type="molecule type" value="Genomic_DNA"/>
</dbReference>
<protein>
    <submittedName>
        <fullName evidence="1">Uncharacterized protein</fullName>
    </submittedName>
</protein>
<sequence length="156" mass="16616">MSCGANDEGERFSGLHRMGHEYKGPFQRYCDNAHPGAADLQKIEVPVMPAAPCSNREHIPLCSVTLLAGALLGTALVLEDGMGSCFLMRMLLYLCCWTECGFGVGVEPRFACGGVLPVLISQGLRFVTVPATASVPPVPDMLSATVRTEGPGYGRQ</sequence>
<evidence type="ECO:0000313" key="1">
    <source>
        <dbReference type="EMBL" id="OCH84832.1"/>
    </source>
</evidence>